<organism evidence="1 2">
    <name type="scientific">Iningainema tapete BLCC-T55</name>
    <dbReference type="NCBI Taxonomy" id="2748662"/>
    <lineage>
        <taxon>Bacteria</taxon>
        <taxon>Bacillati</taxon>
        <taxon>Cyanobacteriota</taxon>
        <taxon>Cyanophyceae</taxon>
        <taxon>Nostocales</taxon>
        <taxon>Scytonemataceae</taxon>
        <taxon>Iningainema tapete</taxon>
    </lineage>
</organism>
<name>A0A8J7CI97_9CYAN</name>
<dbReference type="EMBL" id="JACXAE010000134">
    <property type="protein sequence ID" value="MBD2778770.1"/>
    <property type="molecule type" value="Genomic_DNA"/>
</dbReference>
<accession>A0A8J7CI97</accession>
<sequence>MSALSQYNIILSQAFNQAEVIVNSQNIDEAIVNYAQSSALNHPLKMEQNGKEVMLNKTVAEGIEIIINNFNQNKYLYSILITSLVEKIVHPNQDIRYAQTELAGGYSNRSTDQIHVTPFLKRHGLTACAASGAESGRNFERPYPYTLGYVGKPRGHNNREVFLGILHAVQVEGVDPFPCIVLLIALDLKNKQQVIYEYPQPQGLTIQQIFDAVIQHHQTSKGNGRARLPVLAIQAVYKCLVAELVRYQDKTLRNPPNRHTANDKDGWIGDVQIDRLDETPFEAVEVKSERKITSDMVSLLPHKFAGYTVDRYYILSTAEPYISEDEKQEILQIVEQVRQQTGCQVIVNGLNQSLHYYLRLVSDPTQFLKNYTEQIETDLDVKDEHRKLWANILNEIGN</sequence>
<dbReference type="Proteomes" id="UP000629098">
    <property type="component" value="Unassembled WGS sequence"/>
</dbReference>
<proteinExistence type="predicted"/>
<reference evidence="1" key="1">
    <citation type="submission" date="2020-09" db="EMBL/GenBank/DDBJ databases">
        <title>Iningainema tapete sp. nov. (Scytonemataceae, Cyanobacteria) from greenhouses in central Florida (USA) produces two types of nodularin with biosynthetic potential for microcystin-LR and anabaenopeptins.</title>
        <authorList>
            <person name="Berthold D.E."/>
            <person name="Lefler F.W."/>
            <person name="Huang I.-S."/>
            <person name="Abdulla H."/>
            <person name="Zimba P.V."/>
            <person name="Laughinghouse H.D. IV."/>
        </authorList>
    </citation>
    <scope>NUCLEOTIDE SEQUENCE</scope>
    <source>
        <strain evidence="1">BLCCT55</strain>
    </source>
</reference>
<gene>
    <name evidence="1" type="ORF">ICL16_43695</name>
</gene>
<dbReference type="AlphaFoldDB" id="A0A8J7CI97"/>
<dbReference type="RefSeq" id="WP_190838846.1">
    <property type="nucleotide sequence ID" value="NZ_CAWPPI010000134.1"/>
</dbReference>
<evidence type="ECO:0000313" key="1">
    <source>
        <dbReference type="EMBL" id="MBD2778770.1"/>
    </source>
</evidence>
<evidence type="ECO:0000313" key="2">
    <source>
        <dbReference type="Proteomes" id="UP000629098"/>
    </source>
</evidence>
<protein>
    <recommendedName>
        <fullName evidence="3">DNA methyltransferase</fullName>
    </recommendedName>
</protein>
<evidence type="ECO:0008006" key="3">
    <source>
        <dbReference type="Google" id="ProtNLM"/>
    </source>
</evidence>
<keyword evidence="2" id="KW-1185">Reference proteome</keyword>
<comment type="caution">
    <text evidence="1">The sequence shown here is derived from an EMBL/GenBank/DDBJ whole genome shotgun (WGS) entry which is preliminary data.</text>
</comment>